<dbReference type="Gene3D" id="3.90.1590.10">
    <property type="entry name" value="glutathione-dependent formaldehyde- activating enzyme (gfa)"/>
    <property type="match status" value="1"/>
</dbReference>
<sequence length="141" mass="14742">MSEGGCYCGNVRYKSTGEAQAKALCHCKDCRKISGSTYSTNIIVPGDGLTWTKGKPKEHTVTADSGNPITSFFCGDCGSTMVRGGPSFGENKIIKVGTLDDPSAHEDAMPAVELYAKDRVSWVSSVAGAGQKVAMPNSADA</sequence>
<evidence type="ECO:0000256" key="3">
    <source>
        <dbReference type="ARBA" id="ARBA00022833"/>
    </source>
</evidence>
<dbReference type="GO" id="GO:0016846">
    <property type="term" value="F:carbon-sulfur lyase activity"/>
    <property type="evidence" value="ECO:0007669"/>
    <property type="project" value="InterPro"/>
</dbReference>
<accession>A0A139H083</accession>
<keyword evidence="4" id="KW-0456">Lyase</keyword>
<evidence type="ECO:0000256" key="1">
    <source>
        <dbReference type="ARBA" id="ARBA00005495"/>
    </source>
</evidence>
<dbReference type="PANTHER" id="PTHR33337:SF30">
    <property type="entry name" value="DUF636 DOMAIN PROTEIN (AFU_ORTHOLOGUE AFUA_1G03180)"/>
    <property type="match status" value="1"/>
</dbReference>
<evidence type="ECO:0000313" key="7">
    <source>
        <dbReference type="Proteomes" id="UP000070133"/>
    </source>
</evidence>
<dbReference type="InterPro" id="IPR006913">
    <property type="entry name" value="CENP-V/GFA"/>
</dbReference>
<keyword evidence="7" id="KW-1185">Reference proteome</keyword>
<protein>
    <recommendedName>
        <fullName evidence="5">CENP-V/GFA domain-containing protein</fullName>
    </recommendedName>
</protein>
<comment type="similarity">
    <text evidence="1">Belongs to the Gfa family.</text>
</comment>
<name>A0A139H083_9PEZI</name>
<feature type="domain" description="CENP-V/GFA" evidence="5">
    <location>
        <begin position="2"/>
        <end position="123"/>
    </location>
</feature>
<dbReference type="InterPro" id="IPR011057">
    <property type="entry name" value="Mss4-like_sf"/>
</dbReference>
<dbReference type="PANTHER" id="PTHR33337">
    <property type="entry name" value="GFA DOMAIN-CONTAINING PROTEIN"/>
    <property type="match status" value="1"/>
</dbReference>
<dbReference type="GO" id="GO:0046872">
    <property type="term" value="F:metal ion binding"/>
    <property type="evidence" value="ECO:0007669"/>
    <property type="project" value="UniProtKB-KW"/>
</dbReference>
<evidence type="ECO:0000256" key="4">
    <source>
        <dbReference type="ARBA" id="ARBA00023239"/>
    </source>
</evidence>
<comment type="caution">
    <text evidence="6">The sequence shown here is derived from an EMBL/GenBank/DDBJ whole genome shotgun (WGS) entry which is preliminary data.</text>
</comment>
<keyword evidence="2" id="KW-0479">Metal-binding</keyword>
<dbReference type="AlphaFoldDB" id="A0A139H083"/>
<dbReference type="EMBL" id="LFZN01000199">
    <property type="protein sequence ID" value="KXS95798.1"/>
    <property type="molecule type" value="Genomic_DNA"/>
</dbReference>
<gene>
    <name evidence="6" type="ORF">AC578_6259</name>
</gene>
<proteinExistence type="inferred from homology"/>
<evidence type="ECO:0000313" key="6">
    <source>
        <dbReference type="EMBL" id="KXS95798.1"/>
    </source>
</evidence>
<dbReference type="Proteomes" id="UP000070133">
    <property type="component" value="Unassembled WGS sequence"/>
</dbReference>
<reference evidence="6 7" key="1">
    <citation type="submission" date="2015-07" db="EMBL/GenBank/DDBJ databases">
        <title>Comparative genomics of the Sigatoka disease complex on banana suggests a link between parallel evolutionary changes in Pseudocercospora fijiensis and Pseudocercospora eumusae and increased virulence on the banana host.</title>
        <authorList>
            <person name="Chang T.-C."/>
            <person name="Salvucci A."/>
            <person name="Crous P.W."/>
            <person name="Stergiopoulos I."/>
        </authorList>
    </citation>
    <scope>NUCLEOTIDE SEQUENCE [LARGE SCALE GENOMIC DNA]</scope>
    <source>
        <strain evidence="6 7">CBS 114824</strain>
    </source>
</reference>
<dbReference type="Pfam" id="PF04828">
    <property type="entry name" value="GFA"/>
    <property type="match status" value="1"/>
</dbReference>
<dbReference type="STRING" id="321146.A0A139H083"/>
<dbReference type="SUPFAM" id="SSF51316">
    <property type="entry name" value="Mss4-like"/>
    <property type="match status" value="1"/>
</dbReference>
<dbReference type="PROSITE" id="PS51891">
    <property type="entry name" value="CENP_V_GFA"/>
    <property type="match status" value="1"/>
</dbReference>
<organism evidence="6 7">
    <name type="scientific">Pseudocercospora eumusae</name>
    <dbReference type="NCBI Taxonomy" id="321146"/>
    <lineage>
        <taxon>Eukaryota</taxon>
        <taxon>Fungi</taxon>
        <taxon>Dikarya</taxon>
        <taxon>Ascomycota</taxon>
        <taxon>Pezizomycotina</taxon>
        <taxon>Dothideomycetes</taxon>
        <taxon>Dothideomycetidae</taxon>
        <taxon>Mycosphaerellales</taxon>
        <taxon>Mycosphaerellaceae</taxon>
        <taxon>Pseudocercospora</taxon>
    </lineage>
</organism>
<dbReference type="OrthoDB" id="406544at2759"/>
<evidence type="ECO:0000259" key="5">
    <source>
        <dbReference type="PROSITE" id="PS51891"/>
    </source>
</evidence>
<keyword evidence="3" id="KW-0862">Zinc</keyword>
<evidence type="ECO:0000256" key="2">
    <source>
        <dbReference type="ARBA" id="ARBA00022723"/>
    </source>
</evidence>